<proteinExistence type="inferred from homology"/>
<keyword evidence="3 5" id="KW-0560">Oxidoreductase</keyword>
<name>A0ABS9Y0G1_9ACTN</name>
<protein>
    <recommendedName>
        <fullName evidence="5">Dioxygenase</fullName>
        <ecNumber evidence="5">1.13.11.-</ecNumber>
    </recommendedName>
</protein>
<evidence type="ECO:0000256" key="2">
    <source>
        <dbReference type="ARBA" id="ARBA00022723"/>
    </source>
</evidence>
<evidence type="ECO:0000256" key="4">
    <source>
        <dbReference type="ARBA" id="ARBA00023004"/>
    </source>
</evidence>
<comment type="cofactor">
    <cofactor evidence="5">
        <name>Fe(2+)</name>
        <dbReference type="ChEBI" id="CHEBI:29033"/>
    </cofactor>
    <text evidence="5">Binds 1 Fe(2+) ion per subunit.</text>
</comment>
<dbReference type="InterPro" id="IPR011044">
    <property type="entry name" value="Quino_amine_DH_bsu"/>
</dbReference>
<dbReference type="PANTHER" id="PTHR10543">
    <property type="entry name" value="BETA-CAROTENE DIOXYGENASE"/>
    <property type="match status" value="1"/>
</dbReference>
<comment type="caution">
    <text evidence="7">The sequence shown here is derived from an EMBL/GenBank/DDBJ whole genome shotgun (WGS) entry which is preliminary data.</text>
</comment>
<evidence type="ECO:0000256" key="1">
    <source>
        <dbReference type="ARBA" id="ARBA00006787"/>
    </source>
</evidence>
<sequence length="512" mass="57408">MATTATTQSSGTPGQRPVGTQPPPETMTWPDTPKFRGFFAPSRIEADVYDLEIEGRLPPELNGAFYRAAADTQYPPRFPNDVYINGDGMIHMVRFENGHADLKTKYVRTKRFELERAARKALFGAYRNPYTDDPSVAGIDDGNANTSIIWHAGKLLALKEAALPYELDPVTLETKGIYDFDGQIPGRTFTAHPKHDPRTGELIAFAYNATGLPDKQIHIHEISASGKVTRSQTFEVPYSSMVHDWLVTRDHFVFTISPMVADPEQLKREEQYFVWDPNQGTYVAIIPRDEGVRGIKWFRSEQLMETHSLNAWTDGDTLVADHFTTKSGWFSQFPKTTVGLLPEQPPFLHRWTFDLRGGAAHWDDATDTYRSEQLIASPGDMPRVDPRILMEKNRHAWIGGMHPDVPKVEIGPMGPPFNSLIHRDDHTGESVFWTPGEHAAPEEPVFVPKAGDSGEGEGYLLVLVGRRDQNRHDLVVLDALDIAAGPVATVKIPFRLRYGFHGTWVPDSELGK</sequence>
<dbReference type="Proteomes" id="UP001165269">
    <property type="component" value="Unassembled WGS sequence"/>
</dbReference>
<evidence type="ECO:0000256" key="3">
    <source>
        <dbReference type="ARBA" id="ARBA00023002"/>
    </source>
</evidence>
<keyword evidence="2 5" id="KW-0479">Metal-binding</keyword>
<evidence type="ECO:0000313" key="7">
    <source>
        <dbReference type="EMBL" id="MCI3270697.1"/>
    </source>
</evidence>
<dbReference type="Pfam" id="PF03055">
    <property type="entry name" value="RPE65"/>
    <property type="match status" value="1"/>
</dbReference>
<dbReference type="InterPro" id="IPR004294">
    <property type="entry name" value="Carotenoid_Oase"/>
</dbReference>
<accession>A0ABS9Y0G1</accession>
<reference evidence="7" key="1">
    <citation type="submission" date="2022-03" db="EMBL/GenBank/DDBJ databases">
        <title>Streptomyces 7R015 and 7R016 isolated from Barleria lupulina in Thailand.</title>
        <authorList>
            <person name="Kanchanasin P."/>
            <person name="Phongsopitanun W."/>
            <person name="Tanasupawat S."/>
        </authorList>
    </citation>
    <scope>NUCLEOTIDE SEQUENCE</scope>
    <source>
        <strain evidence="7">7R015</strain>
    </source>
</reference>
<comment type="similarity">
    <text evidence="1 5">Belongs to the carotenoid oxygenase family.</text>
</comment>
<evidence type="ECO:0000256" key="6">
    <source>
        <dbReference type="SAM" id="MobiDB-lite"/>
    </source>
</evidence>
<dbReference type="PANTHER" id="PTHR10543:SF89">
    <property type="entry name" value="CAROTENOID 9,10(9',10')-CLEAVAGE DIOXYGENASE 1"/>
    <property type="match status" value="1"/>
</dbReference>
<dbReference type="RefSeq" id="WP_242762029.1">
    <property type="nucleotide sequence ID" value="NZ_JALDAY010000002.1"/>
</dbReference>
<feature type="compositionally biased region" description="Polar residues" evidence="6">
    <location>
        <begin position="1"/>
        <end position="13"/>
    </location>
</feature>
<feature type="region of interest" description="Disordered" evidence="6">
    <location>
        <begin position="1"/>
        <end position="31"/>
    </location>
</feature>
<dbReference type="EMBL" id="JALDAY010000002">
    <property type="protein sequence ID" value="MCI3270697.1"/>
    <property type="molecule type" value="Genomic_DNA"/>
</dbReference>
<dbReference type="EC" id="1.13.11.-" evidence="5"/>
<keyword evidence="4 5" id="KW-0408">Iron</keyword>
<gene>
    <name evidence="7" type="ORF">MQP27_06160</name>
</gene>
<organism evidence="7 8">
    <name type="scientific">Streptomyces cylindrosporus</name>
    <dbReference type="NCBI Taxonomy" id="2927583"/>
    <lineage>
        <taxon>Bacteria</taxon>
        <taxon>Bacillati</taxon>
        <taxon>Actinomycetota</taxon>
        <taxon>Actinomycetes</taxon>
        <taxon>Kitasatosporales</taxon>
        <taxon>Streptomycetaceae</taxon>
        <taxon>Streptomyces</taxon>
    </lineage>
</organism>
<keyword evidence="5" id="KW-0223">Dioxygenase</keyword>
<dbReference type="SUPFAM" id="SSF50969">
    <property type="entry name" value="YVTN repeat-like/Quinoprotein amine dehydrogenase"/>
    <property type="match status" value="1"/>
</dbReference>
<evidence type="ECO:0000256" key="5">
    <source>
        <dbReference type="RuleBase" id="RU364048"/>
    </source>
</evidence>
<evidence type="ECO:0000313" key="8">
    <source>
        <dbReference type="Proteomes" id="UP001165269"/>
    </source>
</evidence>
<keyword evidence="8" id="KW-1185">Reference proteome</keyword>